<reference evidence="1" key="1">
    <citation type="submission" date="2018-05" db="EMBL/GenBank/DDBJ databases">
        <authorList>
            <person name="Lanie J.A."/>
            <person name="Ng W.-L."/>
            <person name="Kazmierczak K.M."/>
            <person name="Andrzejewski T.M."/>
            <person name="Davidsen T.M."/>
            <person name="Wayne K.J."/>
            <person name="Tettelin H."/>
            <person name="Glass J.I."/>
            <person name="Rusch D."/>
            <person name="Podicherti R."/>
            <person name="Tsui H.-C.T."/>
            <person name="Winkler M.E."/>
        </authorList>
    </citation>
    <scope>NUCLEOTIDE SEQUENCE</scope>
</reference>
<dbReference type="AlphaFoldDB" id="A0A382HMA7"/>
<accession>A0A382HMA7</accession>
<dbReference type="SUPFAM" id="SSF101738">
    <property type="entry name" value="SspB-like"/>
    <property type="match status" value="1"/>
</dbReference>
<dbReference type="Gene3D" id="2.30.30.220">
    <property type="entry name" value="SspB-like"/>
    <property type="match status" value="1"/>
</dbReference>
<feature type="non-terminal residue" evidence="1">
    <location>
        <position position="77"/>
    </location>
</feature>
<organism evidence="1">
    <name type="scientific">marine metagenome</name>
    <dbReference type="NCBI Taxonomy" id="408172"/>
    <lineage>
        <taxon>unclassified sequences</taxon>
        <taxon>metagenomes</taxon>
        <taxon>ecological metagenomes</taxon>
    </lineage>
</organism>
<name>A0A382HMA7_9ZZZZ</name>
<evidence type="ECO:0000313" key="1">
    <source>
        <dbReference type="EMBL" id="SVB88077.1"/>
    </source>
</evidence>
<proteinExistence type="predicted"/>
<dbReference type="InterPro" id="IPR036760">
    <property type="entry name" value="SspB-like_sf"/>
</dbReference>
<sequence>MKNDCLNYEKLVEDALRTVVREALQKIASFGLPAGHHLYISFKTQAEGVQMAEILRKQFPDEMTIILQHQYWNLKVE</sequence>
<protein>
    <submittedName>
        <fullName evidence="1">Uncharacterized protein</fullName>
    </submittedName>
</protein>
<dbReference type="Pfam" id="PF04386">
    <property type="entry name" value="SspB"/>
    <property type="match status" value="1"/>
</dbReference>
<gene>
    <name evidence="1" type="ORF">METZ01_LOCUS240931</name>
</gene>
<dbReference type="EMBL" id="UINC01061956">
    <property type="protein sequence ID" value="SVB88077.1"/>
    <property type="molecule type" value="Genomic_DNA"/>
</dbReference>
<dbReference type="InterPro" id="IPR007481">
    <property type="entry name" value="SspB"/>
</dbReference>